<dbReference type="AlphaFoldDB" id="A0A218YTZ0"/>
<organism evidence="2 3">
    <name type="scientific">Diplocarpon coronariae</name>
    <dbReference type="NCBI Taxonomy" id="2795749"/>
    <lineage>
        <taxon>Eukaryota</taxon>
        <taxon>Fungi</taxon>
        <taxon>Dikarya</taxon>
        <taxon>Ascomycota</taxon>
        <taxon>Pezizomycotina</taxon>
        <taxon>Leotiomycetes</taxon>
        <taxon>Helotiales</taxon>
        <taxon>Drepanopezizaceae</taxon>
        <taxon>Diplocarpon</taxon>
    </lineage>
</organism>
<protein>
    <submittedName>
        <fullName evidence="2">Uncharacterized protein</fullName>
    </submittedName>
</protein>
<reference evidence="2 3" key="1">
    <citation type="submission" date="2017-04" db="EMBL/GenBank/DDBJ databases">
        <title>Draft genome sequence of Marssonina coronaria NL1: causal agent of apple blotch.</title>
        <authorList>
            <person name="Cheng Q."/>
        </authorList>
    </citation>
    <scope>NUCLEOTIDE SEQUENCE [LARGE SCALE GENOMIC DNA]</scope>
    <source>
        <strain evidence="2 3">NL1</strain>
    </source>
</reference>
<accession>A0A218YTZ0</accession>
<evidence type="ECO:0000313" key="2">
    <source>
        <dbReference type="EMBL" id="OWO97481.1"/>
    </source>
</evidence>
<evidence type="ECO:0000256" key="1">
    <source>
        <dbReference type="SAM" id="MobiDB-lite"/>
    </source>
</evidence>
<name>A0A218YTZ0_9HELO</name>
<evidence type="ECO:0000313" key="3">
    <source>
        <dbReference type="Proteomes" id="UP000242519"/>
    </source>
</evidence>
<comment type="caution">
    <text evidence="2">The sequence shown here is derived from an EMBL/GenBank/DDBJ whole genome shotgun (WGS) entry which is preliminary data.</text>
</comment>
<feature type="compositionally biased region" description="Low complexity" evidence="1">
    <location>
        <begin position="36"/>
        <end position="68"/>
    </location>
</feature>
<sequence length="106" mass="11446">MEAPLSSPSRLQRQALTLTQQQQQQQQPPPPPPYSAYPSSTTPTSGPTSAAQSQQHHAQQIPPQAAAQPRSNDTASPFLRDFNLVAEAAKRAQMACLMRDLEGVAI</sequence>
<dbReference type="EMBL" id="MZNU01000435">
    <property type="protein sequence ID" value="OWO97481.1"/>
    <property type="molecule type" value="Genomic_DNA"/>
</dbReference>
<feature type="compositionally biased region" description="Low complexity" evidence="1">
    <location>
        <begin position="14"/>
        <end position="26"/>
    </location>
</feature>
<dbReference type="InParanoid" id="A0A218YTZ0"/>
<feature type="region of interest" description="Disordered" evidence="1">
    <location>
        <begin position="1"/>
        <end position="76"/>
    </location>
</feature>
<dbReference type="OrthoDB" id="4157208at2759"/>
<gene>
    <name evidence="2" type="ORF">B2J93_9102</name>
</gene>
<keyword evidence="3" id="KW-1185">Reference proteome</keyword>
<proteinExistence type="predicted"/>
<dbReference type="Proteomes" id="UP000242519">
    <property type="component" value="Unassembled WGS sequence"/>
</dbReference>
<feature type="compositionally biased region" description="Polar residues" evidence="1">
    <location>
        <begin position="1"/>
        <end position="12"/>
    </location>
</feature>